<name>A0A1E1LNP4_9HELO</name>
<accession>A0A1E1LNP4</accession>
<dbReference type="InterPro" id="IPR045518">
    <property type="entry name" value="2EXR"/>
</dbReference>
<evidence type="ECO:0000256" key="1">
    <source>
        <dbReference type="SAM" id="MobiDB-lite"/>
    </source>
</evidence>
<gene>
    <name evidence="3" type="ORF">RAG0_16067</name>
</gene>
<dbReference type="AlphaFoldDB" id="A0A1E1LNP4"/>
<proteinExistence type="predicted"/>
<dbReference type="Pfam" id="PF20150">
    <property type="entry name" value="2EXR"/>
    <property type="match status" value="1"/>
</dbReference>
<reference evidence="4" key="1">
    <citation type="submission" date="2016-03" db="EMBL/GenBank/DDBJ databases">
        <authorList>
            <person name="Guldener U."/>
        </authorList>
    </citation>
    <scope>NUCLEOTIDE SEQUENCE [LARGE SCALE GENOMIC DNA]</scope>
    <source>
        <strain evidence="4">04CH-RAC-A.6.1</strain>
    </source>
</reference>
<dbReference type="EMBL" id="FJUX01000154">
    <property type="protein sequence ID" value="CZT12121.1"/>
    <property type="molecule type" value="Genomic_DNA"/>
</dbReference>
<dbReference type="Proteomes" id="UP000178912">
    <property type="component" value="Unassembled WGS sequence"/>
</dbReference>
<dbReference type="OrthoDB" id="3505664at2759"/>
<evidence type="ECO:0000313" key="4">
    <source>
        <dbReference type="Proteomes" id="UP000178912"/>
    </source>
</evidence>
<keyword evidence="4" id="KW-1185">Reference proteome</keyword>
<feature type="domain" description="2EXR" evidence="2">
    <location>
        <begin position="41"/>
        <end position="150"/>
    </location>
</feature>
<evidence type="ECO:0000313" key="3">
    <source>
        <dbReference type="EMBL" id="CZT12121.1"/>
    </source>
</evidence>
<protein>
    <recommendedName>
        <fullName evidence="2">2EXR domain-containing protein</fullName>
    </recommendedName>
</protein>
<sequence>MSGCESAQSLQQMMSPRAPRLLYAESDELSTTMPNTSGLWAKLPNEVAIIIWELAFHANPPRLVHVALPEIETERGEKGVAHHRSAGVSQPSLSRQKRTWTQASSSVPPSPVTAVCKQSRYVALRATGQDTEKSITTKPFIWFSPEKDTLFLDENAVRGLWAKTKPDSLVGVTLRQVRKLAIFKPRHLGVSDFAKFDPTPRKSSKHWIEFLLRMWFRNLESIALVRQFFNPVDVKNLVLSDYYDIEFFLDIFRRWSATTENKEQVRAMIVSARARDYREMDELLDFMENQGVKETSTVPEIMYHYNIMTTPEKRDKFNETRSAWFASHPRRNVGGLRPAIKE</sequence>
<organism evidence="3 4">
    <name type="scientific">Rhynchosporium agropyri</name>
    <dbReference type="NCBI Taxonomy" id="914238"/>
    <lineage>
        <taxon>Eukaryota</taxon>
        <taxon>Fungi</taxon>
        <taxon>Dikarya</taxon>
        <taxon>Ascomycota</taxon>
        <taxon>Pezizomycotina</taxon>
        <taxon>Leotiomycetes</taxon>
        <taxon>Helotiales</taxon>
        <taxon>Ploettnerulaceae</taxon>
        <taxon>Rhynchosporium</taxon>
    </lineage>
</organism>
<feature type="region of interest" description="Disordered" evidence="1">
    <location>
        <begin position="76"/>
        <end position="111"/>
    </location>
</feature>
<feature type="compositionally biased region" description="Polar residues" evidence="1">
    <location>
        <begin position="87"/>
        <end position="103"/>
    </location>
</feature>
<evidence type="ECO:0000259" key="2">
    <source>
        <dbReference type="Pfam" id="PF20150"/>
    </source>
</evidence>